<sequence length="256" mass="29288">MKNFITILLGFSCAAVLYFGHSHWNQRIEAAPKKASEQKNTNNPKDLQEELLAYTSHWPAPAIEQFKQALDQKRPFKVLFVGSPAIGSATEGTFPIVRDQLIQTFGQKNMQVSLKTYPLTSAQFIAADKQEEIAKEQADLIILEPFILLNNGEVLVEKTLEDLTMLMNDIKAKNPKTTFILQPSYPVYKAKIYPSQVDVLRKFAEERHLAYLNHWTAWPDPNTNPFKEYLLPDMSAPSKKGYQVWSNYLIKYFTGQ</sequence>
<dbReference type="AlphaFoldDB" id="A0A561CN49"/>
<dbReference type="InterPro" id="IPR036514">
    <property type="entry name" value="SGNH_hydro_sf"/>
</dbReference>
<dbReference type="Proteomes" id="UP000319671">
    <property type="component" value="Unassembled WGS sequence"/>
</dbReference>
<comment type="caution">
    <text evidence="1">The sequence shown here is derived from an EMBL/GenBank/DDBJ whole genome shotgun (WGS) entry which is preliminary data.</text>
</comment>
<dbReference type="Gene3D" id="3.40.50.1110">
    <property type="entry name" value="SGNH hydrolase"/>
    <property type="match status" value="1"/>
</dbReference>
<keyword evidence="2" id="KW-1185">Reference proteome</keyword>
<organism evidence="1 2">
    <name type="scientific">Neobacillus bataviensis</name>
    <dbReference type="NCBI Taxonomy" id="220685"/>
    <lineage>
        <taxon>Bacteria</taxon>
        <taxon>Bacillati</taxon>
        <taxon>Bacillota</taxon>
        <taxon>Bacilli</taxon>
        <taxon>Bacillales</taxon>
        <taxon>Bacillaceae</taxon>
        <taxon>Neobacillus</taxon>
    </lineage>
</organism>
<evidence type="ECO:0000313" key="1">
    <source>
        <dbReference type="EMBL" id="TWD92387.1"/>
    </source>
</evidence>
<gene>
    <name evidence="1" type="ORF">FB550_11818</name>
</gene>
<dbReference type="EMBL" id="VIVN01000018">
    <property type="protein sequence ID" value="TWD92387.1"/>
    <property type="molecule type" value="Genomic_DNA"/>
</dbReference>
<evidence type="ECO:0000313" key="2">
    <source>
        <dbReference type="Proteomes" id="UP000319671"/>
    </source>
</evidence>
<dbReference type="SUPFAM" id="SSF52266">
    <property type="entry name" value="SGNH hydrolase"/>
    <property type="match status" value="1"/>
</dbReference>
<reference evidence="1 2" key="1">
    <citation type="submission" date="2019-06" db="EMBL/GenBank/DDBJ databases">
        <title>Sorghum-associated microbial communities from plants grown in Nebraska, USA.</title>
        <authorList>
            <person name="Schachtman D."/>
        </authorList>
    </citation>
    <scope>NUCLEOTIDE SEQUENCE [LARGE SCALE GENOMIC DNA]</scope>
    <source>
        <strain evidence="1 2">2482</strain>
    </source>
</reference>
<protein>
    <recommendedName>
        <fullName evidence="3">SGNH/GDSL hydrolase family protein</fullName>
    </recommendedName>
</protein>
<proteinExistence type="predicted"/>
<accession>A0A561CN49</accession>
<name>A0A561CN49_9BACI</name>
<evidence type="ECO:0008006" key="3">
    <source>
        <dbReference type="Google" id="ProtNLM"/>
    </source>
</evidence>
<dbReference type="RefSeq" id="WP_144567824.1">
    <property type="nucleotide sequence ID" value="NZ_VIVN01000018.1"/>
</dbReference>